<sequence>MQKLGCKLFQRQRCEARGHEGIIVNPRYMIRGGEWKRKRQQKYSWIDAEGGRVVLSAAADQISWSQWSGGNISDSTAIPLKECRFGLTSKHMCY</sequence>
<dbReference type="WBParaSite" id="PgR038X_g097_t01">
    <property type="protein sequence ID" value="PgR038X_g097_t01"/>
    <property type="gene ID" value="PgR038X_g097"/>
</dbReference>
<organism evidence="1 2">
    <name type="scientific">Parascaris univalens</name>
    <name type="common">Nematode worm</name>
    <dbReference type="NCBI Taxonomy" id="6257"/>
    <lineage>
        <taxon>Eukaryota</taxon>
        <taxon>Metazoa</taxon>
        <taxon>Ecdysozoa</taxon>
        <taxon>Nematoda</taxon>
        <taxon>Chromadorea</taxon>
        <taxon>Rhabditida</taxon>
        <taxon>Spirurina</taxon>
        <taxon>Ascaridomorpha</taxon>
        <taxon>Ascaridoidea</taxon>
        <taxon>Ascarididae</taxon>
        <taxon>Parascaris</taxon>
    </lineage>
</organism>
<reference evidence="2" key="1">
    <citation type="submission" date="2022-11" db="UniProtKB">
        <authorList>
            <consortium name="WormBaseParasite"/>
        </authorList>
    </citation>
    <scope>IDENTIFICATION</scope>
</reference>
<name>A0A915BGM8_PARUN</name>
<protein>
    <submittedName>
        <fullName evidence="2">Uncharacterized protein</fullName>
    </submittedName>
</protein>
<accession>A0A915BGM8</accession>
<dbReference type="AlphaFoldDB" id="A0A915BGM8"/>
<evidence type="ECO:0000313" key="2">
    <source>
        <dbReference type="WBParaSite" id="PgR038X_g097_t01"/>
    </source>
</evidence>
<proteinExistence type="predicted"/>
<keyword evidence="1" id="KW-1185">Reference proteome</keyword>
<dbReference type="Proteomes" id="UP000887569">
    <property type="component" value="Unplaced"/>
</dbReference>
<evidence type="ECO:0000313" key="1">
    <source>
        <dbReference type="Proteomes" id="UP000887569"/>
    </source>
</evidence>